<dbReference type="RefSeq" id="WP_242178893.1">
    <property type="nucleotide sequence ID" value="NZ_JAKQYM010000008.1"/>
</dbReference>
<reference evidence="2" key="1">
    <citation type="submission" date="2022-02" db="EMBL/GenBank/DDBJ databases">
        <title>Polaribacter sp. MSW13, isolated from seawater.</title>
        <authorList>
            <person name="Kristyanto S."/>
            <person name="Jung J."/>
            <person name="Jeon C.O."/>
        </authorList>
    </citation>
    <scope>NUCLEOTIDE SEQUENCE</scope>
    <source>
        <strain evidence="2">MSW13</strain>
    </source>
</reference>
<dbReference type="EMBL" id="JAKQYM010000008">
    <property type="protein sequence ID" value="MCI2229782.1"/>
    <property type="molecule type" value="Genomic_DNA"/>
</dbReference>
<accession>A0A9X2AK75</accession>
<dbReference type="AlphaFoldDB" id="A0A9X2AK75"/>
<dbReference type="Proteomes" id="UP001139369">
    <property type="component" value="Unassembled WGS sequence"/>
</dbReference>
<dbReference type="Gene3D" id="2.60.40.1740">
    <property type="entry name" value="hypothetical protein (bacova_03559)"/>
    <property type="match status" value="1"/>
</dbReference>
<name>A0A9X2AK75_9FLAO</name>
<organism evidence="2 3">
    <name type="scientific">Polaribacter marinus</name>
    <dbReference type="NCBI Taxonomy" id="2916838"/>
    <lineage>
        <taxon>Bacteria</taxon>
        <taxon>Pseudomonadati</taxon>
        <taxon>Bacteroidota</taxon>
        <taxon>Flavobacteriia</taxon>
        <taxon>Flavobacteriales</taxon>
        <taxon>Flavobacteriaceae</taxon>
    </lineage>
</organism>
<protein>
    <submittedName>
        <fullName evidence="2">DUF1735 domain-containing protein</fullName>
    </submittedName>
</protein>
<dbReference type="Gene3D" id="2.60.120.380">
    <property type="match status" value="1"/>
</dbReference>
<evidence type="ECO:0000256" key="1">
    <source>
        <dbReference type="SAM" id="SignalP"/>
    </source>
</evidence>
<keyword evidence="1" id="KW-0732">Signal</keyword>
<feature type="chain" id="PRO_5040928490" evidence="1">
    <location>
        <begin position="22"/>
        <end position="244"/>
    </location>
</feature>
<keyword evidence="3" id="KW-1185">Reference proteome</keyword>
<comment type="caution">
    <text evidence="2">The sequence shown here is derived from an EMBL/GenBank/DDBJ whole genome shotgun (WGS) entry which is preliminary data.</text>
</comment>
<dbReference type="PROSITE" id="PS51257">
    <property type="entry name" value="PROKAR_LIPOPROTEIN"/>
    <property type="match status" value="1"/>
</dbReference>
<feature type="signal peptide" evidence="1">
    <location>
        <begin position="1"/>
        <end position="21"/>
    </location>
</feature>
<sequence length="244" mass="25716">MKKNIYLFLLSIALISFSSCEESGVEALGNSVASFEATTLDIGVEIGSSTTKDINVYTSNISGTDRTIEVMVDNNTTDADAAAYTVPASVTIPAGTNVGTITIGVNDVDLAVDKTLVIRLKSTENLDVVNKLTIGLSQLCPNNGIKIKLDIAFDSWPEEIAWRILDSNGTTVMASASNPFNYGAYAGMTGGVTVRECLASGTYTIEVYDGYGDGGNDYTVTANGILVFSATGNYGAFVTEDFTI</sequence>
<proteinExistence type="predicted"/>
<evidence type="ECO:0000313" key="3">
    <source>
        <dbReference type="Proteomes" id="UP001139369"/>
    </source>
</evidence>
<evidence type="ECO:0000313" key="2">
    <source>
        <dbReference type="EMBL" id="MCI2229782.1"/>
    </source>
</evidence>
<gene>
    <name evidence="2" type="ORF">MC378_11445</name>
</gene>